<proteinExistence type="inferred from homology"/>
<feature type="transmembrane region" description="Helical" evidence="8">
    <location>
        <begin position="71"/>
        <end position="92"/>
    </location>
</feature>
<evidence type="ECO:0000313" key="11">
    <source>
        <dbReference type="Proteomes" id="UP001470230"/>
    </source>
</evidence>
<evidence type="ECO:0000256" key="8">
    <source>
        <dbReference type="RuleBase" id="RU079119"/>
    </source>
</evidence>
<protein>
    <recommendedName>
        <fullName evidence="8">Palmitoyltransferase</fullName>
        <ecNumber evidence="8">2.3.1.225</ecNumber>
    </recommendedName>
</protein>
<evidence type="ECO:0000256" key="2">
    <source>
        <dbReference type="ARBA" id="ARBA00022679"/>
    </source>
</evidence>
<keyword evidence="11" id="KW-1185">Reference proteome</keyword>
<evidence type="ECO:0000313" key="10">
    <source>
        <dbReference type="EMBL" id="KAK8860223.1"/>
    </source>
</evidence>
<dbReference type="InterPro" id="IPR001594">
    <property type="entry name" value="Palmitoyltrfase_DHHC"/>
</dbReference>
<feature type="transmembrane region" description="Helical" evidence="8">
    <location>
        <begin position="112"/>
        <end position="137"/>
    </location>
</feature>
<reference evidence="10 11" key="1">
    <citation type="submission" date="2024-04" db="EMBL/GenBank/DDBJ databases">
        <title>Tritrichomonas musculus Genome.</title>
        <authorList>
            <person name="Alves-Ferreira E."/>
            <person name="Grigg M."/>
            <person name="Lorenzi H."/>
            <person name="Galac M."/>
        </authorList>
    </citation>
    <scope>NUCLEOTIDE SEQUENCE [LARGE SCALE GENOMIC DNA]</scope>
    <source>
        <strain evidence="10 11">EAF2021</strain>
    </source>
</reference>
<dbReference type="PANTHER" id="PTHR22883:SF23">
    <property type="entry name" value="PALMITOYLTRANSFERASE ZDHHC6"/>
    <property type="match status" value="1"/>
</dbReference>
<evidence type="ECO:0000256" key="6">
    <source>
        <dbReference type="ARBA" id="ARBA00023315"/>
    </source>
</evidence>
<comment type="catalytic activity">
    <reaction evidence="8">
        <text>L-cysteinyl-[protein] + hexadecanoyl-CoA = S-hexadecanoyl-L-cysteinyl-[protein] + CoA</text>
        <dbReference type="Rhea" id="RHEA:36683"/>
        <dbReference type="Rhea" id="RHEA-COMP:10131"/>
        <dbReference type="Rhea" id="RHEA-COMP:11032"/>
        <dbReference type="ChEBI" id="CHEBI:29950"/>
        <dbReference type="ChEBI" id="CHEBI:57287"/>
        <dbReference type="ChEBI" id="CHEBI:57379"/>
        <dbReference type="ChEBI" id="CHEBI:74151"/>
        <dbReference type="EC" id="2.3.1.225"/>
    </reaction>
</comment>
<keyword evidence="6 8" id="KW-0012">Acyltransferase</keyword>
<comment type="subcellular location">
    <subcellularLocation>
        <location evidence="1">Membrane</location>
        <topology evidence="1">Multi-pass membrane protein</topology>
    </subcellularLocation>
</comment>
<comment type="similarity">
    <text evidence="7">Belongs to the DHHC palmitoyltransferase family. PFA5 subfamily.</text>
</comment>
<keyword evidence="3 8" id="KW-0812">Transmembrane</keyword>
<evidence type="ECO:0000256" key="7">
    <source>
        <dbReference type="ARBA" id="ARBA00038298"/>
    </source>
</evidence>
<dbReference type="PANTHER" id="PTHR22883">
    <property type="entry name" value="ZINC FINGER DHHC DOMAIN CONTAINING PROTEIN"/>
    <property type="match status" value="1"/>
</dbReference>
<dbReference type="PROSITE" id="PS50216">
    <property type="entry name" value="DHHC"/>
    <property type="match status" value="1"/>
</dbReference>
<evidence type="ECO:0000256" key="3">
    <source>
        <dbReference type="ARBA" id="ARBA00022692"/>
    </source>
</evidence>
<comment type="domain">
    <text evidence="8">The DHHC domain is required for palmitoyltransferase activity.</text>
</comment>
<evidence type="ECO:0000256" key="5">
    <source>
        <dbReference type="ARBA" id="ARBA00023136"/>
    </source>
</evidence>
<evidence type="ECO:0000259" key="9">
    <source>
        <dbReference type="Pfam" id="PF01529"/>
    </source>
</evidence>
<sequence length="212" mass="24994">MTFYQLACGGPGFIDSEDNQPLECENLFFCQKCQKYIPVRASHCKECDKCVLRRDHHCPFLGICIGMNNHFYFLVYLFFENIFCIMSIQNYIPGMKDGLPFVKWLYTSLPSTTFLCLSMVIIIQPILLFPFHVYLMFSNRTTWELMKKPTISYLRKWFYSMSPFSHGLINNAKEFITMRWTHPIYSIPASDEDFAQWRADNSCVSNDKYECC</sequence>
<organism evidence="10 11">
    <name type="scientific">Tritrichomonas musculus</name>
    <dbReference type="NCBI Taxonomy" id="1915356"/>
    <lineage>
        <taxon>Eukaryota</taxon>
        <taxon>Metamonada</taxon>
        <taxon>Parabasalia</taxon>
        <taxon>Tritrichomonadida</taxon>
        <taxon>Tritrichomonadidae</taxon>
        <taxon>Tritrichomonas</taxon>
    </lineage>
</organism>
<keyword evidence="4 8" id="KW-1133">Transmembrane helix</keyword>
<gene>
    <name evidence="10" type="ORF">M9Y10_011888</name>
</gene>
<keyword evidence="2 8" id="KW-0808">Transferase</keyword>
<name>A0ABR2IB48_9EUKA</name>
<dbReference type="InterPro" id="IPR039859">
    <property type="entry name" value="PFA4/ZDH16/20/ERF2-like"/>
</dbReference>
<dbReference type="Proteomes" id="UP001470230">
    <property type="component" value="Unassembled WGS sequence"/>
</dbReference>
<dbReference type="Pfam" id="PF01529">
    <property type="entry name" value="DHHC"/>
    <property type="match status" value="1"/>
</dbReference>
<evidence type="ECO:0000256" key="1">
    <source>
        <dbReference type="ARBA" id="ARBA00004141"/>
    </source>
</evidence>
<keyword evidence="5 8" id="KW-0472">Membrane</keyword>
<comment type="caution">
    <text evidence="10">The sequence shown here is derived from an EMBL/GenBank/DDBJ whole genome shotgun (WGS) entry which is preliminary data.</text>
</comment>
<dbReference type="EC" id="2.3.1.225" evidence="8"/>
<feature type="domain" description="Palmitoyltransferase DHHC" evidence="9">
    <location>
        <begin position="27"/>
        <end position="148"/>
    </location>
</feature>
<accession>A0ABR2IB48</accession>
<dbReference type="EMBL" id="JAPFFF010000018">
    <property type="protein sequence ID" value="KAK8860223.1"/>
    <property type="molecule type" value="Genomic_DNA"/>
</dbReference>
<evidence type="ECO:0000256" key="4">
    <source>
        <dbReference type="ARBA" id="ARBA00022989"/>
    </source>
</evidence>